<accession>H1DL35</accession>
<dbReference type="PATRIC" id="fig|742817.3.peg.3180"/>
<name>H1DL35_9BACT</name>
<gene>
    <name evidence="1" type="ORF">HMPREF9449_02971</name>
</gene>
<dbReference type="RefSeq" id="WP_009138114.1">
    <property type="nucleotide sequence ID" value="NZ_JH594598.1"/>
</dbReference>
<proteinExistence type="predicted"/>
<dbReference type="EMBL" id="ADMC01000034">
    <property type="protein sequence ID" value="EHP45126.1"/>
    <property type="molecule type" value="Genomic_DNA"/>
</dbReference>
<reference evidence="1 2" key="1">
    <citation type="submission" date="2012-01" db="EMBL/GenBank/DDBJ databases">
        <title>The Genome Sequence of Odoribacter laneus YIT 12061.</title>
        <authorList>
            <consortium name="The Broad Institute Genome Sequencing Platform"/>
            <person name="Earl A."/>
            <person name="Ward D."/>
            <person name="Feldgarden M."/>
            <person name="Gevers D."/>
            <person name="Morotomi M."/>
            <person name="Young S.K."/>
            <person name="Zeng Q."/>
            <person name="Gargeya S."/>
            <person name="Fitzgerald M."/>
            <person name="Haas B."/>
            <person name="Abouelleil A."/>
            <person name="Alvarado L."/>
            <person name="Arachchi H.M."/>
            <person name="Berlin A."/>
            <person name="Chapman S.B."/>
            <person name="Gearin G."/>
            <person name="Goldberg J."/>
            <person name="Griggs A."/>
            <person name="Gujja S."/>
            <person name="Hansen M."/>
            <person name="Heiman D."/>
            <person name="Howarth C."/>
            <person name="Larimer J."/>
            <person name="Lui A."/>
            <person name="MacDonald P.J.P."/>
            <person name="McCowen C."/>
            <person name="Montmayeur A."/>
            <person name="Murphy C."/>
            <person name="Neiman D."/>
            <person name="Pearson M."/>
            <person name="Priest M."/>
            <person name="Roberts A."/>
            <person name="Saif S."/>
            <person name="Shea T."/>
            <person name="Sisk P."/>
            <person name="Stolte C."/>
            <person name="Sykes S."/>
            <person name="Wortman J."/>
            <person name="Nusbaum C."/>
            <person name="Birren B."/>
        </authorList>
    </citation>
    <scope>NUCLEOTIDE SEQUENCE [LARGE SCALE GENOMIC DNA]</scope>
    <source>
        <strain evidence="1 2">YIT 12061</strain>
    </source>
</reference>
<evidence type="ECO:0000313" key="2">
    <source>
        <dbReference type="Proteomes" id="UP000004892"/>
    </source>
</evidence>
<dbReference type="HOGENOM" id="CLU_1609146_0_0_10"/>
<organism evidence="1 2">
    <name type="scientific">Odoribacter laneus YIT 12061</name>
    <dbReference type="NCBI Taxonomy" id="742817"/>
    <lineage>
        <taxon>Bacteria</taxon>
        <taxon>Pseudomonadati</taxon>
        <taxon>Bacteroidota</taxon>
        <taxon>Bacteroidia</taxon>
        <taxon>Bacteroidales</taxon>
        <taxon>Odoribacteraceae</taxon>
        <taxon>Odoribacter</taxon>
    </lineage>
</organism>
<protein>
    <submittedName>
        <fullName evidence="1">Uncharacterized protein</fullName>
    </submittedName>
</protein>
<comment type="caution">
    <text evidence="1">The sequence shown here is derived from an EMBL/GenBank/DDBJ whole genome shotgun (WGS) entry which is preliminary data.</text>
</comment>
<sequence>MNAKMLLIHYPYGLRIVCVKSLSEDFIITKLNEHDYEAKSRWDKYVTVPYDSEEYKIVLHPLSHLTKPLKVKDVIVKASDLICKIIAESMHLSLEGEDTSWIIKAITGYFEDSASCIFSNEIMRRVYYILLTLHFDITGMIKRNEAISVEELKYDPYEFESVLID</sequence>
<evidence type="ECO:0000313" key="1">
    <source>
        <dbReference type="EMBL" id="EHP45126.1"/>
    </source>
</evidence>
<keyword evidence="2" id="KW-1185">Reference proteome</keyword>
<dbReference type="AlphaFoldDB" id="H1DL35"/>
<dbReference type="GeneID" id="98070489"/>
<dbReference type="Proteomes" id="UP000004892">
    <property type="component" value="Unassembled WGS sequence"/>
</dbReference>